<dbReference type="Proteomes" id="UP001327459">
    <property type="component" value="Chromosome"/>
</dbReference>
<proteinExistence type="predicted"/>
<feature type="domain" description="Polymerase beta nucleotidyltransferase" evidence="2">
    <location>
        <begin position="51"/>
        <end position="145"/>
    </location>
</feature>
<dbReference type="InterPro" id="IPR052930">
    <property type="entry name" value="TA_antitoxin_MntA"/>
</dbReference>
<dbReference type="SUPFAM" id="SSF81301">
    <property type="entry name" value="Nucleotidyltransferase"/>
    <property type="match status" value="1"/>
</dbReference>
<name>A0ABZ0YZ93_9GAMM</name>
<dbReference type="RefSeq" id="WP_322522332.1">
    <property type="nucleotide sequence ID" value="NZ_CP140153.1"/>
</dbReference>
<dbReference type="PANTHER" id="PTHR43852:SF2">
    <property type="entry name" value="PROTEIN ADENYLYLTRANSFERASE MNTA"/>
    <property type="match status" value="1"/>
</dbReference>
<evidence type="ECO:0000259" key="2">
    <source>
        <dbReference type="Pfam" id="PF18765"/>
    </source>
</evidence>
<dbReference type="Pfam" id="PF18765">
    <property type="entry name" value="Polbeta"/>
    <property type="match status" value="1"/>
</dbReference>
<feature type="region of interest" description="Disordered" evidence="1">
    <location>
        <begin position="1"/>
        <end position="22"/>
    </location>
</feature>
<keyword evidence="4" id="KW-1185">Reference proteome</keyword>
<gene>
    <name evidence="3" type="ORF">SR882_05515</name>
</gene>
<evidence type="ECO:0000256" key="1">
    <source>
        <dbReference type="SAM" id="MobiDB-lite"/>
    </source>
</evidence>
<organism evidence="3 4">
    <name type="scientific">Guyparkeria halophila</name>
    <dbReference type="NCBI Taxonomy" id="47960"/>
    <lineage>
        <taxon>Bacteria</taxon>
        <taxon>Pseudomonadati</taxon>
        <taxon>Pseudomonadota</taxon>
        <taxon>Gammaproteobacteria</taxon>
        <taxon>Chromatiales</taxon>
        <taxon>Thioalkalibacteraceae</taxon>
        <taxon>Guyparkeria</taxon>
    </lineage>
</organism>
<evidence type="ECO:0000313" key="3">
    <source>
        <dbReference type="EMBL" id="WQH17363.1"/>
    </source>
</evidence>
<sequence length="172" mass="19208">MNPWVGLLPDNPLGGADEGYTESRFTNTNRTVKRMPIKPPLTHAPVLDRLGSIAKDTPEIAVLWLYGSQAKGTATPNSDYDLAVAFAKPLADPFERRLRPELLAQAWQDALDLPAEKLSVIDIDLAPIPLAMAVVRTGRPLCVNDPLRLAREENRITSMWELDYQHHQQQYG</sequence>
<protein>
    <submittedName>
        <fullName evidence="3">Nucleotidyltransferase domain-containing protein</fullName>
    </submittedName>
</protein>
<dbReference type="Gene3D" id="3.30.460.10">
    <property type="entry name" value="Beta Polymerase, domain 2"/>
    <property type="match status" value="1"/>
</dbReference>
<dbReference type="PANTHER" id="PTHR43852">
    <property type="entry name" value="NUCLEOTIDYLTRANSFERASE"/>
    <property type="match status" value="1"/>
</dbReference>
<dbReference type="NCBIfam" id="NF047752">
    <property type="entry name" value="MntA_antitoxin"/>
    <property type="match status" value="1"/>
</dbReference>
<accession>A0ABZ0YZ93</accession>
<dbReference type="InterPro" id="IPR043519">
    <property type="entry name" value="NT_sf"/>
</dbReference>
<reference evidence="3 4" key="1">
    <citation type="submission" date="2023-11" db="EMBL/GenBank/DDBJ databases">
        <title>MicrobeMod: A computational toolkit for identifying prokaryotic methylation and restriction-modification with nanopore sequencing.</title>
        <authorList>
            <person name="Crits-Christoph A."/>
            <person name="Kang S.C."/>
            <person name="Lee H."/>
            <person name="Ostrov N."/>
        </authorList>
    </citation>
    <scope>NUCLEOTIDE SEQUENCE [LARGE SCALE GENOMIC DNA]</scope>
    <source>
        <strain evidence="3 4">ATCC 49870</strain>
    </source>
</reference>
<dbReference type="CDD" id="cd05403">
    <property type="entry name" value="NT_KNTase_like"/>
    <property type="match status" value="1"/>
</dbReference>
<dbReference type="EMBL" id="CP140153">
    <property type="protein sequence ID" value="WQH17363.1"/>
    <property type="molecule type" value="Genomic_DNA"/>
</dbReference>
<evidence type="ECO:0000313" key="4">
    <source>
        <dbReference type="Proteomes" id="UP001327459"/>
    </source>
</evidence>
<dbReference type="InterPro" id="IPR041633">
    <property type="entry name" value="Polbeta"/>
</dbReference>